<keyword evidence="2 3" id="KW-0802">TPR repeat</keyword>
<feature type="transmembrane region" description="Helical" evidence="4">
    <location>
        <begin position="215"/>
        <end position="232"/>
    </location>
</feature>
<dbReference type="PANTHER" id="PTHR45831:SF2">
    <property type="entry name" value="LD24721P"/>
    <property type="match status" value="1"/>
</dbReference>
<keyword evidence="6" id="KW-1185">Reference proteome</keyword>
<feature type="repeat" description="TPR" evidence="3">
    <location>
        <begin position="39"/>
        <end position="72"/>
    </location>
</feature>
<dbReference type="InterPro" id="IPR011990">
    <property type="entry name" value="TPR-like_helical_dom_sf"/>
</dbReference>
<feature type="repeat" description="TPR" evidence="3">
    <location>
        <begin position="142"/>
        <end position="175"/>
    </location>
</feature>
<evidence type="ECO:0000256" key="2">
    <source>
        <dbReference type="ARBA" id="ARBA00022803"/>
    </source>
</evidence>
<gene>
    <name evidence="5" type="ORF">JOE68_001975</name>
</gene>
<evidence type="ECO:0000256" key="1">
    <source>
        <dbReference type="ARBA" id="ARBA00022737"/>
    </source>
</evidence>
<feature type="transmembrane region" description="Helical" evidence="4">
    <location>
        <begin position="309"/>
        <end position="328"/>
    </location>
</feature>
<feature type="transmembrane region" description="Helical" evidence="4">
    <location>
        <begin position="238"/>
        <end position="258"/>
    </location>
</feature>
<name>A0ABS2S585_9PSEU</name>
<keyword evidence="1" id="KW-0677">Repeat</keyword>
<evidence type="ECO:0000313" key="5">
    <source>
        <dbReference type="EMBL" id="MBM7811110.1"/>
    </source>
</evidence>
<dbReference type="Pfam" id="PF14559">
    <property type="entry name" value="TPR_19"/>
    <property type="match status" value="1"/>
</dbReference>
<reference evidence="5 6" key="1">
    <citation type="submission" date="2021-01" db="EMBL/GenBank/DDBJ databases">
        <title>Sequencing the genomes of 1000 actinobacteria strains.</title>
        <authorList>
            <person name="Klenk H.-P."/>
        </authorList>
    </citation>
    <scope>NUCLEOTIDE SEQUENCE [LARGE SCALE GENOMIC DNA]</scope>
    <source>
        <strain evidence="5 6">DSM 44581</strain>
    </source>
</reference>
<comment type="caution">
    <text evidence="5">The sequence shown here is derived from an EMBL/GenBank/DDBJ whole genome shotgun (WGS) entry which is preliminary data.</text>
</comment>
<dbReference type="SUPFAM" id="SSF48452">
    <property type="entry name" value="TPR-like"/>
    <property type="match status" value="1"/>
</dbReference>
<dbReference type="RefSeq" id="WP_204841991.1">
    <property type="nucleotide sequence ID" value="NZ_JAFBCL010000001.1"/>
</dbReference>
<keyword evidence="4" id="KW-0472">Membrane</keyword>
<proteinExistence type="predicted"/>
<organism evidence="5 6">
    <name type="scientific">Saccharothrix algeriensis</name>
    <dbReference type="NCBI Taxonomy" id="173560"/>
    <lineage>
        <taxon>Bacteria</taxon>
        <taxon>Bacillati</taxon>
        <taxon>Actinomycetota</taxon>
        <taxon>Actinomycetes</taxon>
        <taxon>Pseudonocardiales</taxon>
        <taxon>Pseudonocardiaceae</taxon>
        <taxon>Saccharothrix</taxon>
    </lineage>
</organism>
<evidence type="ECO:0000313" key="6">
    <source>
        <dbReference type="Proteomes" id="UP001195724"/>
    </source>
</evidence>
<protein>
    <submittedName>
        <fullName evidence="5">Flp pilus assembly protein TadD</fullName>
    </submittedName>
</protein>
<dbReference type="PROSITE" id="PS50005">
    <property type="entry name" value="TPR"/>
    <property type="match status" value="2"/>
</dbReference>
<dbReference type="InterPro" id="IPR019734">
    <property type="entry name" value="TPR_rpt"/>
</dbReference>
<dbReference type="PANTHER" id="PTHR45831">
    <property type="entry name" value="LD24721P"/>
    <property type="match status" value="1"/>
</dbReference>
<evidence type="ECO:0000256" key="3">
    <source>
        <dbReference type="PROSITE-ProRule" id="PRU00339"/>
    </source>
</evidence>
<dbReference type="InterPro" id="IPR047150">
    <property type="entry name" value="SGT"/>
</dbReference>
<dbReference type="Gene3D" id="1.25.40.10">
    <property type="entry name" value="Tetratricopeptide repeat domain"/>
    <property type="match status" value="2"/>
</dbReference>
<feature type="transmembrane region" description="Helical" evidence="4">
    <location>
        <begin position="278"/>
        <end position="303"/>
    </location>
</feature>
<evidence type="ECO:0000256" key="4">
    <source>
        <dbReference type="SAM" id="Phobius"/>
    </source>
</evidence>
<keyword evidence="4" id="KW-1133">Transmembrane helix</keyword>
<dbReference type="SMART" id="SM00028">
    <property type="entry name" value="TPR"/>
    <property type="match status" value="3"/>
</dbReference>
<keyword evidence="4" id="KW-0812">Transmembrane</keyword>
<accession>A0ABS2S585</accession>
<dbReference type="Proteomes" id="UP001195724">
    <property type="component" value="Unassembled WGS sequence"/>
</dbReference>
<dbReference type="EMBL" id="JAFBCL010000001">
    <property type="protein sequence ID" value="MBM7811110.1"/>
    <property type="molecule type" value="Genomic_DNA"/>
</dbReference>
<sequence length="329" mass="34255">MSESIAAVVFRAADLTARGLPRQAIDLLRPALAAHPRHAEAWCRLAAAYLDTGEPDPALTAAKRALALDGDHAWAQRLAALALSELGRHPEAAVAARECVRREPGDWRCHVVLAEVLAAVPDTRDAAVDAAREAARLAPGEARAFQVLGDAALRVRDWGTAEWAYRKALRLDPADEDVRANLATVTRKRSAAPASPTADALTTAHGLARRTLSRLAALLVAGGVLLMIAGLPRPTPSLGWFSGALVLAAVAVAGRPFAFARPAVRAALRVLPRHRPKVAVAAAAFGLSASILAGWSLALLLGATTAQPLVLAWLCALAGGSVVVLAGGR</sequence>